<accession>A0A816ILV6</accession>
<sequence>GKDGIVVYDFFSDDDQARSIRLLDRMQRYHPHHSDASRCVYRSWTDGAGKEEGYHVKVWRLKSDQSWE</sequence>
<evidence type="ECO:0000313" key="1">
    <source>
        <dbReference type="EMBL" id="CAF1711864.1"/>
    </source>
</evidence>
<name>A0A816ILV6_BRANA</name>
<protein>
    <submittedName>
        <fullName evidence="1">(rape) hypothetical protein</fullName>
    </submittedName>
</protein>
<reference evidence="1" key="1">
    <citation type="submission" date="2021-01" db="EMBL/GenBank/DDBJ databases">
        <authorList>
            <consortium name="Genoscope - CEA"/>
            <person name="William W."/>
        </authorList>
    </citation>
    <scope>NUCLEOTIDE SEQUENCE</scope>
</reference>
<gene>
    <name evidence="1" type="ORF">DARMORV10_C03P87830.1</name>
</gene>
<feature type="non-terminal residue" evidence="1">
    <location>
        <position position="1"/>
    </location>
</feature>
<dbReference type="AlphaFoldDB" id="A0A816ILV6"/>
<dbReference type="Proteomes" id="UP001295469">
    <property type="component" value="Chromosome C03"/>
</dbReference>
<dbReference type="EMBL" id="HG994367">
    <property type="protein sequence ID" value="CAF1711864.1"/>
    <property type="molecule type" value="Genomic_DNA"/>
</dbReference>
<organism evidence="1">
    <name type="scientific">Brassica napus</name>
    <name type="common">Rape</name>
    <dbReference type="NCBI Taxonomy" id="3708"/>
    <lineage>
        <taxon>Eukaryota</taxon>
        <taxon>Viridiplantae</taxon>
        <taxon>Streptophyta</taxon>
        <taxon>Embryophyta</taxon>
        <taxon>Tracheophyta</taxon>
        <taxon>Spermatophyta</taxon>
        <taxon>Magnoliopsida</taxon>
        <taxon>eudicotyledons</taxon>
        <taxon>Gunneridae</taxon>
        <taxon>Pentapetalae</taxon>
        <taxon>rosids</taxon>
        <taxon>malvids</taxon>
        <taxon>Brassicales</taxon>
        <taxon>Brassicaceae</taxon>
        <taxon>Brassiceae</taxon>
        <taxon>Brassica</taxon>
    </lineage>
</organism>
<proteinExistence type="predicted"/>